<sequence length="293" mass="33758">MLQSKQIIEKDTTIYVITHGRPNPKDRPTTWWLEESGLPFKFVMNEKQVDSYLSAGVSESQIVSVSDEWEDEYFEKHKTYPVPFHGAICNRQMCLEDAKKNGKKYAYQLDDNITIFGSGKVHTTGKTKSYYAKNILPKVFEHLYRMCECTNIGYMGIVLGATPTVEKKILRNGYAYSCFIENVEADIKWRGPFDDDVLHNLDFNHSGTYTNAVLSAYHYTKESKSNTGMRAAYDKWGHIRPIATSQIYPDHVQCGLATKANGQHMRFYHKLKPPHRNVRIKDEAAFKELIHDI</sequence>
<protein>
    <recommendedName>
        <fullName evidence="1">TET-Associated Glycosyltransferase domain-containing protein</fullName>
    </recommendedName>
</protein>
<dbReference type="Pfam" id="PF20691">
    <property type="entry name" value="TAGT"/>
    <property type="match status" value="1"/>
</dbReference>
<dbReference type="InterPro" id="IPR049100">
    <property type="entry name" value="TAGT"/>
</dbReference>
<accession>A0A8S5LEX1</accession>
<dbReference type="EMBL" id="BK014703">
    <property type="protein sequence ID" value="DAD68494.1"/>
    <property type="molecule type" value="Genomic_DNA"/>
</dbReference>
<organism evidence="2">
    <name type="scientific">Siphoviridae sp. cttkn18</name>
    <dbReference type="NCBI Taxonomy" id="2823607"/>
    <lineage>
        <taxon>Viruses</taxon>
        <taxon>Duplodnaviria</taxon>
        <taxon>Heunggongvirae</taxon>
        <taxon>Uroviricota</taxon>
        <taxon>Caudoviricetes</taxon>
    </lineage>
</organism>
<name>A0A8S5LEX1_9CAUD</name>
<feature type="domain" description="TET-Associated Glycosyltransferase" evidence="1">
    <location>
        <begin position="13"/>
        <end position="224"/>
    </location>
</feature>
<reference evidence="2" key="1">
    <citation type="journal article" date="2021" name="Proc. Natl. Acad. Sci. U.S.A.">
        <title>A Catalog of Tens of Thousands of Viruses from Human Metagenomes Reveals Hidden Associations with Chronic Diseases.</title>
        <authorList>
            <person name="Tisza M.J."/>
            <person name="Buck C.B."/>
        </authorList>
    </citation>
    <scope>NUCLEOTIDE SEQUENCE</scope>
    <source>
        <strain evidence="2">Cttkn18</strain>
    </source>
</reference>
<proteinExistence type="predicted"/>
<evidence type="ECO:0000259" key="1">
    <source>
        <dbReference type="Pfam" id="PF20691"/>
    </source>
</evidence>
<evidence type="ECO:0000313" key="2">
    <source>
        <dbReference type="EMBL" id="DAD68494.1"/>
    </source>
</evidence>